<dbReference type="Proteomes" id="UP001385951">
    <property type="component" value="Unassembled WGS sequence"/>
</dbReference>
<feature type="compositionally biased region" description="Polar residues" evidence="1">
    <location>
        <begin position="63"/>
        <end position="73"/>
    </location>
</feature>
<feature type="region of interest" description="Disordered" evidence="1">
    <location>
        <begin position="630"/>
        <end position="654"/>
    </location>
</feature>
<evidence type="ECO:0000256" key="1">
    <source>
        <dbReference type="SAM" id="MobiDB-lite"/>
    </source>
</evidence>
<protein>
    <submittedName>
        <fullName evidence="2">Uncharacterized protein</fullName>
    </submittedName>
</protein>
<feature type="region of interest" description="Disordered" evidence="1">
    <location>
        <begin position="190"/>
        <end position="590"/>
    </location>
</feature>
<feature type="compositionally biased region" description="Acidic residues" evidence="1">
    <location>
        <begin position="8"/>
        <end position="17"/>
    </location>
</feature>
<evidence type="ECO:0000313" key="2">
    <source>
        <dbReference type="EMBL" id="KAK7690762.1"/>
    </source>
</evidence>
<evidence type="ECO:0000313" key="3">
    <source>
        <dbReference type="Proteomes" id="UP001385951"/>
    </source>
</evidence>
<feature type="compositionally biased region" description="Low complexity" evidence="1">
    <location>
        <begin position="558"/>
        <end position="576"/>
    </location>
</feature>
<feature type="compositionally biased region" description="Basic and acidic residues" evidence="1">
    <location>
        <begin position="482"/>
        <end position="493"/>
    </location>
</feature>
<feature type="compositionally biased region" description="Polar residues" evidence="1">
    <location>
        <begin position="126"/>
        <end position="137"/>
    </location>
</feature>
<organism evidence="2 3">
    <name type="scientific">Cerrena zonata</name>
    <dbReference type="NCBI Taxonomy" id="2478898"/>
    <lineage>
        <taxon>Eukaryota</taxon>
        <taxon>Fungi</taxon>
        <taxon>Dikarya</taxon>
        <taxon>Basidiomycota</taxon>
        <taxon>Agaricomycotina</taxon>
        <taxon>Agaricomycetes</taxon>
        <taxon>Polyporales</taxon>
        <taxon>Cerrenaceae</taxon>
        <taxon>Cerrena</taxon>
    </lineage>
</organism>
<feature type="compositionally biased region" description="Low complexity" evidence="1">
    <location>
        <begin position="409"/>
        <end position="423"/>
    </location>
</feature>
<feature type="compositionally biased region" description="Basic residues" evidence="1">
    <location>
        <begin position="395"/>
        <end position="408"/>
    </location>
</feature>
<dbReference type="EMBL" id="JASBNA010000006">
    <property type="protein sequence ID" value="KAK7690762.1"/>
    <property type="molecule type" value="Genomic_DNA"/>
</dbReference>
<feature type="compositionally biased region" description="Low complexity" evidence="1">
    <location>
        <begin position="254"/>
        <end position="270"/>
    </location>
</feature>
<dbReference type="AlphaFoldDB" id="A0AAW0GLF5"/>
<proteinExistence type="predicted"/>
<comment type="caution">
    <text evidence="2">The sequence shown here is derived from an EMBL/GenBank/DDBJ whole genome shotgun (WGS) entry which is preliminary data.</text>
</comment>
<accession>A0AAW0GLF5</accession>
<feature type="compositionally biased region" description="Basic residues" evidence="1">
    <location>
        <begin position="198"/>
        <end position="210"/>
    </location>
</feature>
<gene>
    <name evidence="2" type="ORF">QCA50_005861</name>
</gene>
<name>A0AAW0GLF5_9APHY</name>
<sequence>MISNTDEVVADSEDELSLLDLEPGNDTIEPASSTVFDKNAAMARQETQLSLPPIAVLPPPPSTIQIDSFTSPSILPAKQKAHGDITSDPIQSSSSAAAKSSRPKPRQPQRKRKSLAEQEIIEPTAGPSTISTFTPVSSKEIPIPDDIEGFSLGVAERAKLASRSRSAKTKQPVVPPADVIIIDSGDEYDDFLLASPPKKAKSKTAPKKTTKNPPPVTDRLPDSTPMFPIPLATSDPNISFDSQLPPSDLPPSSAPDLPKSPLFETISNPPENSPPSSPMPTARKRKRVAALAAALSDEEVIPIDKGTHTVDVQGDTSMQPPPPRFFVSSSDVSGTLPEPSAALSTKGKSPNKRKRQPKDDGTAVEGSPPKSKPKAKKKAANDDEEDWNGEDEPRKKRATKPKPKRQTKKTVVVEVPRVNSVSPKKSNLATEPLDKISSESRGKNKDGPAVVADSSSELSPLESEVDIPEPKQPSSTKKTASKAKDAPPTDKVPKSKGKSKHKAIVDSDEEDIERIPLSPKRNKGKQKQVPATAPDEVEEENHEPVHVSEPKQTTIPQTPTYSRPAPSSSSAARPYTNPHRAFSIPKKSTPMSELIKKVNSQPGSPFPTTARPVFIPLAKTSKSTLRKIAPLHLHRRTPPPPLPRPPPPKKTKKQLELEEKWEMELEDSVEGWYCMTEEERAGLRRAKRDAEMGFDD</sequence>
<feature type="region of interest" description="Disordered" evidence="1">
    <location>
        <begin position="1"/>
        <end position="31"/>
    </location>
</feature>
<reference evidence="2 3" key="1">
    <citation type="submission" date="2022-09" db="EMBL/GenBank/DDBJ databases">
        <authorList>
            <person name="Palmer J.M."/>
        </authorList>
    </citation>
    <scope>NUCLEOTIDE SEQUENCE [LARGE SCALE GENOMIC DNA]</scope>
    <source>
        <strain evidence="2 3">DSM 7382</strain>
    </source>
</reference>
<feature type="compositionally biased region" description="Basic residues" evidence="1">
    <location>
        <begin position="101"/>
        <end position="113"/>
    </location>
</feature>
<feature type="region of interest" description="Disordered" evidence="1">
    <location>
        <begin position="50"/>
        <end position="146"/>
    </location>
</feature>
<feature type="compositionally biased region" description="Basic and acidic residues" evidence="1">
    <location>
        <begin position="432"/>
        <end position="446"/>
    </location>
</feature>
<keyword evidence="3" id="KW-1185">Reference proteome</keyword>